<dbReference type="InterPro" id="IPR027474">
    <property type="entry name" value="L-asparaginase_N"/>
</dbReference>
<organism evidence="12 13">
    <name type="scientific">Bacillus oleivorans</name>
    <dbReference type="NCBI Taxonomy" id="1448271"/>
    <lineage>
        <taxon>Bacteria</taxon>
        <taxon>Bacillati</taxon>
        <taxon>Bacillota</taxon>
        <taxon>Bacilli</taxon>
        <taxon>Bacillales</taxon>
        <taxon>Bacillaceae</taxon>
        <taxon>Bacillus</taxon>
    </lineage>
</organism>
<dbReference type="AlphaFoldDB" id="A0A285CM31"/>
<evidence type="ECO:0000313" key="13">
    <source>
        <dbReference type="Proteomes" id="UP000219546"/>
    </source>
</evidence>
<evidence type="ECO:0000256" key="9">
    <source>
        <dbReference type="PROSITE-ProRule" id="PRU10100"/>
    </source>
</evidence>
<comment type="catalytic activity">
    <reaction evidence="5">
        <text>L-asparagine + H2O = L-aspartate + NH4(+)</text>
        <dbReference type="Rhea" id="RHEA:21016"/>
        <dbReference type="ChEBI" id="CHEBI:15377"/>
        <dbReference type="ChEBI" id="CHEBI:28938"/>
        <dbReference type="ChEBI" id="CHEBI:29991"/>
        <dbReference type="ChEBI" id="CHEBI:58048"/>
        <dbReference type="EC" id="3.5.1.1"/>
    </reaction>
</comment>
<evidence type="ECO:0000313" key="12">
    <source>
        <dbReference type="EMBL" id="SNX68118.1"/>
    </source>
</evidence>
<dbReference type="Pfam" id="PF00710">
    <property type="entry name" value="Asparaginase"/>
    <property type="match status" value="1"/>
</dbReference>
<evidence type="ECO:0000256" key="6">
    <source>
        <dbReference type="PIRSR" id="PIRSR001220-1"/>
    </source>
</evidence>
<accession>A0A285CM31</accession>
<dbReference type="EC" id="3.5.1.1" evidence="3"/>
<dbReference type="PROSITE" id="PS51732">
    <property type="entry name" value="ASN_GLN_ASE_3"/>
    <property type="match status" value="1"/>
</dbReference>
<dbReference type="FunFam" id="3.40.50.1170:FF:000001">
    <property type="entry name" value="L-asparaginase 2"/>
    <property type="match status" value="1"/>
</dbReference>
<evidence type="ECO:0000256" key="5">
    <source>
        <dbReference type="ARBA" id="ARBA00049366"/>
    </source>
</evidence>
<dbReference type="FunFam" id="3.40.50.40:FF:000003">
    <property type="entry name" value="L-asparaginase 2"/>
    <property type="match status" value="1"/>
</dbReference>
<feature type="active site" evidence="8">
    <location>
        <position position="13"/>
    </location>
</feature>
<gene>
    <name evidence="12" type="ORF">SAMN05877753_102327</name>
</gene>
<keyword evidence="4" id="KW-0378">Hydrolase</keyword>
<comment type="similarity">
    <text evidence="1">Belongs to the asparaginase 1 family.</text>
</comment>
<dbReference type="InterPro" id="IPR020827">
    <property type="entry name" value="Asparaginase/glutaminase_AS1"/>
</dbReference>
<dbReference type="InterPro" id="IPR027473">
    <property type="entry name" value="L-asparaginase_C"/>
</dbReference>
<sequence>MNKNILLLHTGGTISMREDIKSGTVIQGDTNPLLEHTSLLEGLGNFTINEPFQLPSPHITAKEMLILKNIIEETIEQENIDGVVITHGTDTLEETAYFLDLTVKTEIPIVLTGAMRSINEIGSDGLYNLISAIRTASCESARGKGVLVVLNDEIHSALNVTKTHASNVSTFQSPQYGPLGIVSKRGVIFHHTPNFRETFEVQSADKKVALLKVHAGFDSTLLFALSHAEYDGVVLEALGQGNIPPQAVEGIKYLLSKNIPIVIVSRCFNGTADPVYGYEGGGKQLRDLGVIFANGLNGQKARIKLLAVLEALDDWDHNQLELIFNPIA</sequence>
<dbReference type="RefSeq" id="WP_281257281.1">
    <property type="nucleotide sequence ID" value="NZ_JBEPMQ010000001.1"/>
</dbReference>
<dbReference type="Proteomes" id="UP000219546">
    <property type="component" value="Unassembled WGS sequence"/>
</dbReference>
<dbReference type="Pfam" id="PF17763">
    <property type="entry name" value="Asparaginase_C"/>
    <property type="match status" value="1"/>
</dbReference>
<evidence type="ECO:0000259" key="11">
    <source>
        <dbReference type="Pfam" id="PF17763"/>
    </source>
</evidence>
<evidence type="ECO:0000259" key="10">
    <source>
        <dbReference type="Pfam" id="PF00710"/>
    </source>
</evidence>
<dbReference type="PANTHER" id="PTHR11707">
    <property type="entry name" value="L-ASPARAGINASE"/>
    <property type="match status" value="1"/>
</dbReference>
<dbReference type="Gene3D" id="3.40.50.40">
    <property type="match status" value="1"/>
</dbReference>
<dbReference type="SFLD" id="SFLDS00057">
    <property type="entry name" value="Glutaminase/Asparaginase"/>
    <property type="match status" value="1"/>
</dbReference>
<protein>
    <recommendedName>
        <fullName evidence="3">asparaginase</fullName>
        <ecNumber evidence="3">3.5.1.1</ecNumber>
    </recommendedName>
</protein>
<dbReference type="SUPFAM" id="SSF53774">
    <property type="entry name" value="Glutaminase/Asparaginase"/>
    <property type="match status" value="1"/>
</dbReference>
<name>A0A285CM31_9BACI</name>
<feature type="active site" evidence="9">
    <location>
        <position position="89"/>
    </location>
</feature>
<feature type="binding site" evidence="7">
    <location>
        <begin position="89"/>
        <end position="90"/>
    </location>
    <ligand>
        <name>substrate</name>
    </ligand>
</feature>
<feature type="domain" description="Asparaginase/glutaminase C-terminal" evidence="11">
    <location>
        <begin position="207"/>
        <end position="316"/>
    </location>
</feature>
<dbReference type="InterPro" id="IPR037152">
    <property type="entry name" value="L-asparaginase_N_sf"/>
</dbReference>
<dbReference type="PIRSF" id="PIRSF001220">
    <property type="entry name" value="L-ASNase_gatD"/>
    <property type="match status" value="1"/>
</dbReference>
<evidence type="ECO:0000256" key="3">
    <source>
        <dbReference type="ARBA" id="ARBA00012920"/>
    </source>
</evidence>
<dbReference type="InterPro" id="IPR027475">
    <property type="entry name" value="Asparaginase/glutaminase_AS2"/>
</dbReference>
<feature type="domain" description="L-asparaginase N-terminal" evidence="10">
    <location>
        <begin position="4"/>
        <end position="193"/>
    </location>
</feature>
<dbReference type="GO" id="GO:0004067">
    <property type="term" value="F:asparaginase activity"/>
    <property type="evidence" value="ECO:0007669"/>
    <property type="project" value="UniProtKB-UniRule"/>
</dbReference>
<dbReference type="PANTHER" id="PTHR11707:SF28">
    <property type="entry name" value="60 KDA LYSOPHOSPHOLIPASE"/>
    <property type="match status" value="1"/>
</dbReference>
<dbReference type="InterPro" id="IPR040919">
    <property type="entry name" value="Asparaginase_C"/>
</dbReference>
<feature type="active site" description="O-isoaspartyl threonine intermediate" evidence="6">
    <location>
        <position position="13"/>
    </location>
</feature>
<evidence type="ECO:0000256" key="1">
    <source>
        <dbReference type="ARBA" id="ARBA00010518"/>
    </source>
</evidence>
<dbReference type="InterPro" id="IPR004550">
    <property type="entry name" value="AsnASE_II"/>
</dbReference>
<evidence type="ECO:0000256" key="4">
    <source>
        <dbReference type="ARBA" id="ARBA00022801"/>
    </source>
</evidence>
<dbReference type="PROSITE" id="PS00917">
    <property type="entry name" value="ASN_GLN_ASE_2"/>
    <property type="match status" value="1"/>
</dbReference>
<dbReference type="SMART" id="SM00870">
    <property type="entry name" value="Asparaginase"/>
    <property type="match status" value="1"/>
</dbReference>
<keyword evidence="13" id="KW-1185">Reference proteome</keyword>
<dbReference type="InterPro" id="IPR036152">
    <property type="entry name" value="Asp/glu_Ase-like_sf"/>
</dbReference>
<evidence type="ECO:0000256" key="8">
    <source>
        <dbReference type="PROSITE-ProRule" id="PRU10099"/>
    </source>
</evidence>
<dbReference type="PROSITE" id="PS00144">
    <property type="entry name" value="ASN_GLN_ASE_1"/>
    <property type="match status" value="1"/>
</dbReference>
<proteinExistence type="inferred from homology"/>
<evidence type="ECO:0000256" key="2">
    <source>
        <dbReference type="ARBA" id="ARBA00011881"/>
    </source>
</evidence>
<feature type="binding site" evidence="7">
    <location>
        <position position="56"/>
    </location>
    <ligand>
        <name>substrate</name>
    </ligand>
</feature>
<dbReference type="EMBL" id="OAOP01000002">
    <property type="protein sequence ID" value="SNX68118.1"/>
    <property type="molecule type" value="Genomic_DNA"/>
</dbReference>
<dbReference type="PRINTS" id="PR00139">
    <property type="entry name" value="ASNGLNASE"/>
</dbReference>
<dbReference type="Gene3D" id="3.40.50.1170">
    <property type="entry name" value="L-asparaginase, N-terminal domain"/>
    <property type="match status" value="1"/>
</dbReference>
<dbReference type="InterPro" id="IPR006034">
    <property type="entry name" value="Asparaginase/glutaminase-like"/>
</dbReference>
<reference evidence="12 13" key="1">
    <citation type="submission" date="2017-08" db="EMBL/GenBank/DDBJ databases">
        <authorList>
            <person name="de Groot N.N."/>
        </authorList>
    </citation>
    <scope>NUCLEOTIDE SEQUENCE [LARGE SCALE GENOMIC DNA]</scope>
    <source>
        <strain evidence="12 13">JC228</strain>
    </source>
</reference>
<dbReference type="GO" id="GO:0006528">
    <property type="term" value="P:asparagine metabolic process"/>
    <property type="evidence" value="ECO:0007669"/>
    <property type="project" value="InterPro"/>
</dbReference>
<dbReference type="PIRSF" id="PIRSF500176">
    <property type="entry name" value="L_ASNase"/>
    <property type="match status" value="1"/>
</dbReference>
<dbReference type="CDD" id="cd08964">
    <property type="entry name" value="L-asparaginase_II"/>
    <property type="match status" value="1"/>
</dbReference>
<evidence type="ECO:0000256" key="7">
    <source>
        <dbReference type="PIRSR" id="PIRSR001220-2"/>
    </source>
</evidence>
<comment type="subunit">
    <text evidence="2">Homotetramer.</text>
</comment>